<sequence>MPVRSRIFPLAVPVLLVLGGAAVAQTAPAASRAAAVSARPDEATRQAAERLAGAFRLSSADGERRCDVTLAAQPSGGGFAVAFDAATCAAISFAAQVSAWVPDVSGSIRLLNAQGRTVAEFTEATGGSFEALKEGDGVYFLGPPSAADGPPATPEEVMGEWLLARQPGVTVCRWTLTDTPGPRGSYRVQVAPGCDELLTRFGPNAWELSGGNILVRGVADGSTIRFARQEDGTWTRIPERNRPLIMTRP</sequence>
<keyword evidence="1 2" id="KW-0732">Signal</keyword>
<gene>
    <name evidence="4" type="ORF">QOZ94_002233</name>
</gene>
<dbReference type="Gene3D" id="2.40.128.10">
    <property type="match status" value="2"/>
</dbReference>
<organism evidence="4 5">
    <name type="scientific">Xanthobacter agilis</name>
    <dbReference type="NCBI Taxonomy" id="47492"/>
    <lineage>
        <taxon>Bacteria</taxon>
        <taxon>Pseudomonadati</taxon>
        <taxon>Pseudomonadota</taxon>
        <taxon>Alphaproteobacteria</taxon>
        <taxon>Hyphomicrobiales</taxon>
        <taxon>Xanthobacteraceae</taxon>
        <taxon>Xanthobacter</taxon>
    </lineage>
</organism>
<protein>
    <recommendedName>
        <fullName evidence="3">Alkaline proteinase inhibitor/ Outer membrane lipoprotein Omp19 domain-containing protein</fullName>
    </recommendedName>
</protein>
<evidence type="ECO:0000259" key="3">
    <source>
        <dbReference type="Pfam" id="PF02974"/>
    </source>
</evidence>
<name>A0ABU0LE59_XANAG</name>
<dbReference type="Pfam" id="PF02974">
    <property type="entry name" value="Inh"/>
    <property type="match status" value="2"/>
</dbReference>
<proteinExistence type="predicted"/>
<evidence type="ECO:0000256" key="2">
    <source>
        <dbReference type="SAM" id="SignalP"/>
    </source>
</evidence>
<dbReference type="RefSeq" id="WP_237344096.1">
    <property type="nucleotide sequence ID" value="NZ_JABWGX010000002.1"/>
</dbReference>
<dbReference type="EMBL" id="JAUSVY010000004">
    <property type="protein sequence ID" value="MDQ0505437.1"/>
    <property type="molecule type" value="Genomic_DNA"/>
</dbReference>
<comment type="caution">
    <text evidence="4">The sequence shown here is derived from an EMBL/GenBank/DDBJ whole genome shotgun (WGS) entry which is preliminary data.</text>
</comment>
<evidence type="ECO:0000313" key="4">
    <source>
        <dbReference type="EMBL" id="MDQ0505437.1"/>
    </source>
</evidence>
<dbReference type="Proteomes" id="UP001241747">
    <property type="component" value="Unassembled WGS sequence"/>
</dbReference>
<feature type="signal peptide" evidence="2">
    <location>
        <begin position="1"/>
        <end position="29"/>
    </location>
</feature>
<reference evidence="4 5" key="1">
    <citation type="submission" date="2023-07" db="EMBL/GenBank/DDBJ databases">
        <title>Genomic Encyclopedia of Type Strains, Phase IV (KMG-IV): sequencing the most valuable type-strain genomes for metagenomic binning, comparative biology and taxonomic classification.</title>
        <authorList>
            <person name="Goeker M."/>
        </authorList>
    </citation>
    <scope>NUCLEOTIDE SEQUENCE [LARGE SCALE GENOMIC DNA]</scope>
    <source>
        <strain evidence="4 5">DSM 3770</strain>
    </source>
</reference>
<feature type="domain" description="Alkaline proteinase inhibitor/ Outer membrane lipoprotein Omp19" evidence="3">
    <location>
        <begin position="47"/>
        <end position="136"/>
    </location>
</feature>
<feature type="domain" description="Alkaline proteinase inhibitor/ Outer membrane lipoprotein Omp19" evidence="3">
    <location>
        <begin position="153"/>
        <end position="248"/>
    </location>
</feature>
<evidence type="ECO:0000313" key="5">
    <source>
        <dbReference type="Proteomes" id="UP001241747"/>
    </source>
</evidence>
<dbReference type="SUPFAM" id="SSF50882">
    <property type="entry name" value="beta-Barrel protease inhibitors"/>
    <property type="match status" value="2"/>
</dbReference>
<keyword evidence="5" id="KW-1185">Reference proteome</keyword>
<accession>A0ABU0LE59</accession>
<dbReference type="InterPro" id="IPR021140">
    <property type="entry name" value="Inh/Omp19"/>
</dbReference>
<evidence type="ECO:0000256" key="1">
    <source>
        <dbReference type="ARBA" id="ARBA00022729"/>
    </source>
</evidence>
<dbReference type="InterPro" id="IPR016085">
    <property type="entry name" value="Protease_inh_B-barrel_dom"/>
</dbReference>
<feature type="chain" id="PRO_5047021624" description="Alkaline proteinase inhibitor/ Outer membrane lipoprotein Omp19 domain-containing protein" evidence="2">
    <location>
        <begin position="30"/>
        <end position="249"/>
    </location>
</feature>